<evidence type="ECO:0000313" key="1">
    <source>
        <dbReference type="EMBL" id="KAI3437766.1"/>
    </source>
</evidence>
<dbReference type="GO" id="GO:0000287">
    <property type="term" value="F:magnesium ion binding"/>
    <property type="evidence" value="ECO:0007669"/>
    <property type="project" value="TreeGrafter"/>
</dbReference>
<dbReference type="Proteomes" id="UP001055712">
    <property type="component" value="Unassembled WGS sequence"/>
</dbReference>
<sequence>MASCLHQSTCSRVAQQAGPPQLAARKRNGGPVPHAVASRVAEEFESQARSVELIISDVDGTLLNEQQQLTPGVQAAAVAAAAAGVPLIVATGKAMGPWRDVVLPHIGSRMPQVYLQGLLINCPDEGIILQRQLPEHIILEAIEFAESHGITLTAYCGDRIVCRETDEQSDRLLFYKEPTPEGIGPLEPHLSRLPIIKLLLMGSAARILELRPAAELQFGGRASLTTAIPGMLELLPLGASKGAGVGWLLERLGVHPAACMALGDGENDVEMLRLVGLGVAMGNAVPPALAAADAITAANSEDGVARAIERFVLKPRGLV</sequence>
<keyword evidence="2" id="KW-1185">Reference proteome</keyword>
<dbReference type="GO" id="GO:0005829">
    <property type="term" value="C:cytosol"/>
    <property type="evidence" value="ECO:0007669"/>
    <property type="project" value="TreeGrafter"/>
</dbReference>
<dbReference type="InterPro" id="IPR036412">
    <property type="entry name" value="HAD-like_sf"/>
</dbReference>
<dbReference type="PANTHER" id="PTHR10000:SF8">
    <property type="entry name" value="HAD SUPERFAMILY HYDROLASE-LIKE, TYPE 3"/>
    <property type="match status" value="1"/>
</dbReference>
<dbReference type="GO" id="GO:0016791">
    <property type="term" value="F:phosphatase activity"/>
    <property type="evidence" value="ECO:0007669"/>
    <property type="project" value="TreeGrafter"/>
</dbReference>
<dbReference type="EMBL" id="SIDB01000001">
    <property type="protein sequence ID" value="KAI3437766.1"/>
    <property type="molecule type" value="Genomic_DNA"/>
</dbReference>
<dbReference type="AlphaFoldDB" id="A0A9D4TXT9"/>
<dbReference type="NCBIfam" id="TIGR01484">
    <property type="entry name" value="HAD-SF-IIB"/>
    <property type="match status" value="1"/>
</dbReference>
<protein>
    <recommendedName>
        <fullName evidence="3">Haloacid dehalogenase-like hydrolase</fullName>
    </recommendedName>
</protein>
<dbReference type="SFLD" id="SFLDG01140">
    <property type="entry name" value="C2.B:_Phosphomannomutase_and_P"/>
    <property type="match status" value="1"/>
</dbReference>
<dbReference type="PANTHER" id="PTHR10000">
    <property type="entry name" value="PHOSPHOSERINE PHOSPHATASE"/>
    <property type="match status" value="1"/>
</dbReference>
<dbReference type="Gene3D" id="3.40.50.1000">
    <property type="entry name" value="HAD superfamily/HAD-like"/>
    <property type="match status" value="1"/>
</dbReference>
<dbReference type="InterPro" id="IPR006379">
    <property type="entry name" value="HAD-SF_hydro_IIB"/>
</dbReference>
<comment type="caution">
    <text evidence="1">The sequence shown here is derived from an EMBL/GenBank/DDBJ whole genome shotgun (WGS) entry which is preliminary data.</text>
</comment>
<evidence type="ECO:0008006" key="3">
    <source>
        <dbReference type="Google" id="ProtNLM"/>
    </source>
</evidence>
<dbReference type="OrthoDB" id="27226at2759"/>
<organism evidence="1 2">
    <name type="scientific">Chlorella vulgaris</name>
    <name type="common">Green alga</name>
    <dbReference type="NCBI Taxonomy" id="3077"/>
    <lineage>
        <taxon>Eukaryota</taxon>
        <taxon>Viridiplantae</taxon>
        <taxon>Chlorophyta</taxon>
        <taxon>core chlorophytes</taxon>
        <taxon>Trebouxiophyceae</taxon>
        <taxon>Chlorellales</taxon>
        <taxon>Chlorellaceae</taxon>
        <taxon>Chlorella clade</taxon>
        <taxon>Chlorella</taxon>
    </lineage>
</organism>
<proteinExistence type="predicted"/>
<dbReference type="Pfam" id="PF08282">
    <property type="entry name" value="Hydrolase_3"/>
    <property type="match status" value="1"/>
</dbReference>
<dbReference type="PROSITE" id="PS01229">
    <property type="entry name" value="COF_2"/>
    <property type="match status" value="1"/>
</dbReference>
<evidence type="ECO:0000313" key="2">
    <source>
        <dbReference type="Proteomes" id="UP001055712"/>
    </source>
</evidence>
<accession>A0A9D4TXT9</accession>
<dbReference type="InterPro" id="IPR023214">
    <property type="entry name" value="HAD_sf"/>
</dbReference>
<dbReference type="PROSITE" id="PS01228">
    <property type="entry name" value="COF_1"/>
    <property type="match status" value="1"/>
</dbReference>
<reference evidence="1" key="2">
    <citation type="submission" date="2020-11" db="EMBL/GenBank/DDBJ databases">
        <authorList>
            <person name="Cecchin M."/>
            <person name="Marcolungo L."/>
            <person name="Rossato M."/>
            <person name="Girolomoni L."/>
            <person name="Cosentino E."/>
            <person name="Cuine S."/>
            <person name="Li-Beisson Y."/>
            <person name="Delledonne M."/>
            <person name="Ballottari M."/>
        </authorList>
    </citation>
    <scope>NUCLEOTIDE SEQUENCE</scope>
    <source>
        <strain evidence="1">211/11P</strain>
        <tissue evidence="1">Whole cell</tissue>
    </source>
</reference>
<dbReference type="SFLD" id="SFLDS00003">
    <property type="entry name" value="Haloacid_Dehalogenase"/>
    <property type="match status" value="1"/>
</dbReference>
<dbReference type="SUPFAM" id="SSF56784">
    <property type="entry name" value="HAD-like"/>
    <property type="match status" value="1"/>
</dbReference>
<dbReference type="Gene3D" id="3.30.1240.10">
    <property type="match status" value="1"/>
</dbReference>
<reference evidence="1" key="1">
    <citation type="journal article" date="2019" name="Plant J.">
        <title>Chlorella vulgaris genome assembly and annotation reveals the molecular basis for metabolic acclimation to high light conditions.</title>
        <authorList>
            <person name="Cecchin M."/>
            <person name="Marcolungo L."/>
            <person name="Rossato M."/>
            <person name="Girolomoni L."/>
            <person name="Cosentino E."/>
            <person name="Cuine S."/>
            <person name="Li-Beisson Y."/>
            <person name="Delledonne M."/>
            <person name="Ballottari M."/>
        </authorList>
    </citation>
    <scope>NUCLEOTIDE SEQUENCE</scope>
    <source>
        <strain evidence="1">211/11P</strain>
    </source>
</reference>
<name>A0A9D4TXT9_CHLVU</name>
<gene>
    <name evidence="1" type="ORF">D9Q98_000213</name>
</gene>